<feature type="compositionally biased region" description="Low complexity" evidence="1">
    <location>
        <begin position="433"/>
        <end position="443"/>
    </location>
</feature>
<evidence type="ECO:0000313" key="2">
    <source>
        <dbReference type="EMBL" id="KAJ3048775.1"/>
    </source>
</evidence>
<feature type="compositionally biased region" description="Basic and acidic residues" evidence="1">
    <location>
        <begin position="534"/>
        <end position="543"/>
    </location>
</feature>
<organism evidence="2 3">
    <name type="scientific">Rhizophlyctis rosea</name>
    <dbReference type="NCBI Taxonomy" id="64517"/>
    <lineage>
        <taxon>Eukaryota</taxon>
        <taxon>Fungi</taxon>
        <taxon>Fungi incertae sedis</taxon>
        <taxon>Chytridiomycota</taxon>
        <taxon>Chytridiomycota incertae sedis</taxon>
        <taxon>Chytridiomycetes</taxon>
        <taxon>Rhizophlyctidales</taxon>
        <taxon>Rhizophlyctidaceae</taxon>
        <taxon>Rhizophlyctis</taxon>
    </lineage>
</organism>
<reference evidence="2" key="1">
    <citation type="submission" date="2020-05" db="EMBL/GenBank/DDBJ databases">
        <title>Phylogenomic resolution of chytrid fungi.</title>
        <authorList>
            <person name="Stajich J.E."/>
            <person name="Amses K."/>
            <person name="Simmons R."/>
            <person name="Seto K."/>
            <person name="Myers J."/>
            <person name="Bonds A."/>
            <person name="Quandt C.A."/>
            <person name="Barry K."/>
            <person name="Liu P."/>
            <person name="Grigoriev I."/>
            <person name="Longcore J.E."/>
            <person name="James T.Y."/>
        </authorList>
    </citation>
    <scope>NUCLEOTIDE SEQUENCE</scope>
    <source>
        <strain evidence="2">JEL0318</strain>
    </source>
</reference>
<feature type="compositionally biased region" description="Low complexity" evidence="1">
    <location>
        <begin position="97"/>
        <end position="135"/>
    </location>
</feature>
<feature type="compositionally biased region" description="Basic and acidic residues" evidence="1">
    <location>
        <begin position="266"/>
        <end position="275"/>
    </location>
</feature>
<feature type="compositionally biased region" description="Polar residues" evidence="1">
    <location>
        <begin position="337"/>
        <end position="349"/>
    </location>
</feature>
<dbReference type="EMBL" id="JADGJD010000740">
    <property type="protein sequence ID" value="KAJ3048775.1"/>
    <property type="molecule type" value="Genomic_DNA"/>
</dbReference>
<dbReference type="AlphaFoldDB" id="A0AAD5SFU5"/>
<comment type="caution">
    <text evidence="2">The sequence shown here is derived from an EMBL/GenBank/DDBJ whole genome shotgun (WGS) entry which is preliminary data.</text>
</comment>
<protein>
    <submittedName>
        <fullName evidence="2">Uncharacterized protein</fullName>
    </submittedName>
</protein>
<feature type="region of interest" description="Disordered" evidence="1">
    <location>
        <begin position="1"/>
        <end position="136"/>
    </location>
</feature>
<sequence>MSGQEGSLGRLLDGGAGAVEGLPEPSGVAFGGAGESNFGGNLGSPVTREGSLNLPRSDSFKLERESSLSSSIYASGAKVDRNPSVSSSVRSFGGHASGPQSPTSSSTSLTQFSSSAPAPSSPVVRRLLAQQQAKQEQLRAKLGGLKQGPGLMVEDVLNPDFKGRTWDAGSGNNLDKFGVGLFDGMEAEDDEEGFQDIGVREQAKGSQVEPENENAFLPNIPPRGPASFKKVSGGAKGNGLPWPVDYNDGDAGSPPGPGMGLDEEIESWRRGKSDVGRSSSLNSGRVPVSRSGTDARYVSNEPSHGQRLPHPPSHRNSKPQPINILNSPVSPMKRSDTWSQPVASPTTPRASVLWGGTVPSAAAAVNASARNARSKSLTRDDQPGLSPVGPLAPVRQQSAQPEARRQMKELGSGYGGVGGFAMAGGKSAGGVGSTPSTPSTAGSQERWSRQVPAASEKPVVGARGASLGGGGGTSGGGGSVAGPGEVVGGAQHHNGGLGLAAVPARHGGAGVVGGGSLGERLRAFSGGNGGDGGWKADEKRDVGSDDDDEVQVVGEEDWEFDDEGYDVETLGRRRAGNEV</sequence>
<feature type="region of interest" description="Disordered" evidence="1">
    <location>
        <begin position="202"/>
        <end position="353"/>
    </location>
</feature>
<keyword evidence="3" id="KW-1185">Reference proteome</keyword>
<feature type="compositionally biased region" description="Gly residues" evidence="1">
    <location>
        <begin position="466"/>
        <end position="487"/>
    </location>
</feature>
<evidence type="ECO:0000256" key="1">
    <source>
        <dbReference type="SAM" id="MobiDB-lite"/>
    </source>
</evidence>
<feature type="region of interest" description="Disordered" evidence="1">
    <location>
        <begin position="365"/>
        <end position="489"/>
    </location>
</feature>
<feature type="compositionally biased region" description="Gly residues" evidence="1">
    <location>
        <begin position="412"/>
        <end position="432"/>
    </location>
</feature>
<name>A0AAD5SFU5_9FUNG</name>
<evidence type="ECO:0000313" key="3">
    <source>
        <dbReference type="Proteomes" id="UP001212841"/>
    </source>
</evidence>
<dbReference type="Proteomes" id="UP001212841">
    <property type="component" value="Unassembled WGS sequence"/>
</dbReference>
<gene>
    <name evidence="2" type="ORF">HK097_010229</name>
</gene>
<feature type="compositionally biased region" description="Polar residues" evidence="1">
    <location>
        <begin position="318"/>
        <end position="329"/>
    </location>
</feature>
<proteinExistence type="predicted"/>
<accession>A0AAD5SFU5</accession>
<feature type="region of interest" description="Disordered" evidence="1">
    <location>
        <begin position="522"/>
        <end position="549"/>
    </location>
</feature>